<accession>A0ABV6J3Q0</accession>
<keyword evidence="2" id="KW-1185">Reference proteome</keyword>
<dbReference type="PANTHER" id="PTHR30348">
    <property type="entry name" value="UNCHARACTERIZED PROTEIN YECE"/>
    <property type="match status" value="1"/>
</dbReference>
<evidence type="ECO:0000313" key="1">
    <source>
        <dbReference type="EMBL" id="MFC0390496.1"/>
    </source>
</evidence>
<comment type="caution">
    <text evidence="1">The sequence shown here is derived from an EMBL/GenBank/DDBJ whole genome shotgun (WGS) entry which is preliminary data.</text>
</comment>
<name>A0ABV6J3Q0_9BACL</name>
<reference evidence="1 2" key="1">
    <citation type="submission" date="2024-09" db="EMBL/GenBank/DDBJ databases">
        <authorList>
            <person name="Sun Q."/>
            <person name="Mori K."/>
        </authorList>
    </citation>
    <scope>NUCLEOTIDE SEQUENCE [LARGE SCALE GENOMIC DNA]</scope>
    <source>
        <strain evidence="1 2">CCM 4839</strain>
    </source>
</reference>
<evidence type="ECO:0000313" key="2">
    <source>
        <dbReference type="Proteomes" id="UP001589818"/>
    </source>
</evidence>
<dbReference type="RefSeq" id="WP_204820115.1">
    <property type="nucleotide sequence ID" value="NZ_JANHOF010000010.1"/>
</dbReference>
<dbReference type="InterPro" id="IPR002763">
    <property type="entry name" value="DUF72"/>
</dbReference>
<dbReference type="PANTHER" id="PTHR30348:SF13">
    <property type="entry name" value="UPF0759 PROTEIN YUNF"/>
    <property type="match status" value="1"/>
</dbReference>
<dbReference type="Gene3D" id="3.20.20.410">
    <property type="entry name" value="Protein of unknown function UPF0759"/>
    <property type="match status" value="1"/>
</dbReference>
<proteinExistence type="predicted"/>
<sequence>MIAIGLAGWGDHDELYNPGVRAGDKLAHYAKHYPIVEVDSTFYAIPSMETCRRWSDMTPPAFSFIVKAYKGLTGHDRSQPGFTELESTMKPFLESIQPFWEAGKLKAVLCQYPPWFDCTRENVQVLRETKSLIGDLPAALEFRHQSWFSDTFRAKTLQFMRSEGWIHSICDEPQVAPFSVPTVLQATHDQVTMVRMHGRNVSGWSQRGNPNWRAVRYLYNYNRSELQEWAEQLRSLEQQTEEICVVFNNNSGGDAASNAKQLMNLLQMDTLPLAPRQLDLFE</sequence>
<dbReference type="EMBL" id="JBHLVF010000008">
    <property type="protein sequence ID" value="MFC0390496.1"/>
    <property type="molecule type" value="Genomic_DNA"/>
</dbReference>
<dbReference type="Proteomes" id="UP001589818">
    <property type="component" value="Unassembled WGS sequence"/>
</dbReference>
<gene>
    <name evidence="1" type="ORF">ACFFJ8_03795</name>
</gene>
<dbReference type="InterPro" id="IPR036520">
    <property type="entry name" value="UPF0759_sf"/>
</dbReference>
<protein>
    <submittedName>
        <fullName evidence="1">DUF72 domain-containing protein</fullName>
    </submittedName>
</protein>
<dbReference type="Pfam" id="PF01904">
    <property type="entry name" value="DUF72"/>
    <property type="match status" value="1"/>
</dbReference>
<organism evidence="1 2">
    <name type="scientific">Paenibacillus mendelii</name>
    <dbReference type="NCBI Taxonomy" id="206163"/>
    <lineage>
        <taxon>Bacteria</taxon>
        <taxon>Bacillati</taxon>
        <taxon>Bacillota</taxon>
        <taxon>Bacilli</taxon>
        <taxon>Bacillales</taxon>
        <taxon>Paenibacillaceae</taxon>
        <taxon>Paenibacillus</taxon>
    </lineage>
</organism>
<dbReference type="SUPFAM" id="SSF117396">
    <property type="entry name" value="TM1631-like"/>
    <property type="match status" value="1"/>
</dbReference>